<dbReference type="AlphaFoldDB" id="A0A023C186"/>
<proteinExistence type="predicted"/>
<organism evidence="1 2">
    <name type="scientific">Aquimarina atlantica</name>
    <dbReference type="NCBI Taxonomy" id="1317122"/>
    <lineage>
        <taxon>Bacteria</taxon>
        <taxon>Pseudomonadati</taxon>
        <taxon>Bacteroidota</taxon>
        <taxon>Flavobacteriia</taxon>
        <taxon>Flavobacteriales</taxon>
        <taxon>Flavobacteriaceae</taxon>
        <taxon>Aquimarina</taxon>
    </lineage>
</organism>
<keyword evidence="2" id="KW-1185">Reference proteome</keyword>
<name>A0A023C186_9FLAO</name>
<reference evidence="1 2" key="1">
    <citation type="submission" date="2014-04" db="EMBL/GenBank/DDBJ databases">
        <title>Aquimarina sp. 22II-S11-z7 Genome Sequencing.</title>
        <authorList>
            <person name="Lai Q."/>
        </authorList>
    </citation>
    <scope>NUCLEOTIDE SEQUENCE [LARGE SCALE GENOMIC DNA]</scope>
    <source>
        <strain evidence="1 2">22II-S11-z7</strain>
    </source>
</reference>
<dbReference type="Proteomes" id="UP000023541">
    <property type="component" value="Unassembled WGS sequence"/>
</dbReference>
<evidence type="ECO:0000313" key="1">
    <source>
        <dbReference type="EMBL" id="EZH75999.1"/>
    </source>
</evidence>
<accession>A0A023C186</accession>
<sequence length="81" mass="9390">MFQHHIVKTIDFAVLDFQTEPKCAITDIVIVGDVVHGHNQKQYCTSSLKDDSEPPIITLLKTVFYKLKFINLMNMELYFIT</sequence>
<dbReference type="EMBL" id="AQRA01000001">
    <property type="protein sequence ID" value="EZH75999.1"/>
    <property type="molecule type" value="Genomic_DNA"/>
</dbReference>
<gene>
    <name evidence="1" type="ORF">ATO12_04200</name>
</gene>
<evidence type="ECO:0000313" key="2">
    <source>
        <dbReference type="Proteomes" id="UP000023541"/>
    </source>
</evidence>
<comment type="caution">
    <text evidence="1">The sequence shown here is derived from an EMBL/GenBank/DDBJ whole genome shotgun (WGS) entry which is preliminary data.</text>
</comment>
<protein>
    <submittedName>
        <fullName evidence="1">Uncharacterized protein</fullName>
    </submittedName>
</protein>